<sequence>MQYDTLIRQALIMDGRNTPGYVADVGLRDGRIEAIGDLSAALATQVIDARGRVLAPGFIDVHTHDDTVVIRQPQMLPKLSQGVTTVIVGNCGISASPVSLRGEPPDPMNLLGPREAFTYPRFADYRAAVERAQPAVNVAALIGHTALRSNHMDDLHRSATFDEIAAMRVQLRESLEDGALGLSTGLAYASAFNAETDEVLQLSEELTAFGAVYTTHLRSESEPVLAAMDEAFLIGRHAQVPVIISHLKCAGAGNWGRSPQLLAALEQAAKTHPVGCDCYPYAASSSTLDLKQVTDAFRITITWSTAHPEMGGRDLQAIAAEWDVSLMDAARRLQPAGAVYYGMDEADVRRILAHPLSMVGSDGLPEDPFPHPRLWGAFPRVLGHFSRDVGLFPLHTAVHKMTGLSAARFGLSERGEICVGHWADLVLFDPLRVRDVADFKAPQQAAEGIDGVWVNGVLSYSDGQPNGQRPGRFLARSGDLRAGFSTL</sequence>
<dbReference type="Proteomes" id="UP000245431">
    <property type="component" value="Chromosome PVE_r1"/>
</dbReference>
<dbReference type="EC" id="3.5.1.81" evidence="2"/>
<dbReference type="GO" id="GO:0047420">
    <property type="term" value="F:N-acyl-D-amino-acid deacylase activity"/>
    <property type="evidence" value="ECO:0007669"/>
    <property type="project" value="UniProtKB-EC"/>
</dbReference>
<keyword evidence="2" id="KW-0378">Hydrolase</keyword>
<dbReference type="InterPro" id="IPR011059">
    <property type="entry name" value="Metal-dep_hydrolase_composite"/>
</dbReference>
<dbReference type="PANTHER" id="PTHR11647">
    <property type="entry name" value="HYDRANTOINASE/DIHYDROPYRIMIDINASE FAMILY MEMBER"/>
    <property type="match status" value="1"/>
</dbReference>
<protein>
    <submittedName>
        <fullName evidence="2">D-aminoacylase</fullName>
        <ecNumber evidence="2">3.5.1.81</ecNumber>
    </submittedName>
</protein>
<evidence type="ECO:0000259" key="1">
    <source>
        <dbReference type="Pfam" id="PF07969"/>
    </source>
</evidence>
<feature type="domain" description="Amidohydrolase 3" evidence="1">
    <location>
        <begin position="45"/>
        <end position="459"/>
    </location>
</feature>
<dbReference type="InterPro" id="IPR023100">
    <property type="entry name" value="D-aminoacylase_insert_dom_sf"/>
</dbReference>
<dbReference type="Gene3D" id="3.30.1490.130">
    <property type="entry name" value="D-aminoacylase. Domain 3"/>
    <property type="match status" value="1"/>
</dbReference>
<dbReference type="InterPro" id="IPR032466">
    <property type="entry name" value="Metal_Hydrolase"/>
</dbReference>
<reference evidence="3" key="1">
    <citation type="submission" date="2016-07" db="EMBL/GenBank/DDBJ databases">
        <authorList>
            <person name="Florea S."/>
            <person name="Webb J.S."/>
            <person name="Jaromczyk J."/>
            <person name="Schardl C.L."/>
        </authorList>
    </citation>
    <scope>NUCLEOTIDE SEQUENCE [LARGE SCALE GENOMIC DNA]</scope>
    <source>
        <strain evidence="3">1YdBTEX2</strain>
    </source>
</reference>
<dbReference type="CDD" id="cd01297">
    <property type="entry name" value="D-aminoacylase"/>
    <property type="match status" value="1"/>
</dbReference>
<dbReference type="InterPro" id="IPR013108">
    <property type="entry name" value="Amidohydro_3"/>
</dbReference>
<name>A0A1D3K3M3_PSEVE</name>
<dbReference type="AlphaFoldDB" id="A0A1D3K3M3"/>
<dbReference type="Gene3D" id="2.30.40.10">
    <property type="entry name" value="Urease, subunit C, domain 1"/>
    <property type="match status" value="1"/>
</dbReference>
<dbReference type="Pfam" id="PF07969">
    <property type="entry name" value="Amidohydro_3"/>
    <property type="match status" value="1"/>
</dbReference>
<dbReference type="SUPFAM" id="SSF51338">
    <property type="entry name" value="Composite domain of metallo-dependent hydrolases"/>
    <property type="match status" value="1"/>
</dbReference>
<dbReference type="EMBL" id="LT599583">
    <property type="protein sequence ID" value="SBW82909.1"/>
    <property type="molecule type" value="Genomic_DNA"/>
</dbReference>
<dbReference type="SUPFAM" id="SSF51556">
    <property type="entry name" value="Metallo-dependent hydrolases"/>
    <property type="match status" value="1"/>
</dbReference>
<dbReference type="InterPro" id="IPR050378">
    <property type="entry name" value="Metallo-dep_Hydrolases_sf"/>
</dbReference>
<organism evidence="2 3">
    <name type="scientific">Pseudomonas veronii 1YdBTEX2</name>
    <dbReference type="NCBI Taxonomy" id="1295141"/>
    <lineage>
        <taxon>Bacteria</taxon>
        <taxon>Pseudomonadati</taxon>
        <taxon>Pseudomonadota</taxon>
        <taxon>Gammaproteobacteria</taxon>
        <taxon>Pseudomonadales</taxon>
        <taxon>Pseudomonadaceae</taxon>
        <taxon>Pseudomonas</taxon>
    </lineage>
</organism>
<dbReference type="RefSeq" id="WP_017847742.1">
    <property type="nucleotide sequence ID" value="NZ_AOUH01000023.1"/>
</dbReference>
<gene>
    <name evidence="2" type="primary">dan</name>
    <name evidence="2" type="ORF">PVE_R1G5028</name>
</gene>
<dbReference type="PANTHER" id="PTHR11647:SF1">
    <property type="entry name" value="COLLAPSIN RESPONSE MEDIATOR PROTEIN"/>
    <property type="match status" value="1"/>
</dbReference>
<evidence type="ECO:0000313" key="3">
    <source>
        <dbReference type="Proteomes" id="UP000245431"/>
    </source>
</evidence>
<evidence type="ECO:0000313" key="2">
    <source>
        <dbReference type="EMBL" id="SBW82909.1"/>
    </source>
</evidence>
<accession>A0A1D3K3M3</accession>
<dbReference type="Gene3D" id="3.20.20.140">
    <property type="entry name" value="Metal-dependent hydrolases"/>
    <property type="match status" value="1"/>
</dbReference>
<proteinExistence type="predicted"/>